<dbReference type="Proteomes" id="UP000435036">
    <property type="component" value="Unassembled WGS sequence"/>
</dbReference>
<dbReference type="InterPro" id="IPR039426">
    <property type="entry name" value="TonB-dep_rcpt-like"/>
</dbReference>
<evidence type="ECO:0000313" key="11">
    <source>
        <dbReference type="Proteomes" id="UP000435036"/>
    </source>
</evidence>
<dbReference type="SUPFAM" id="SSF56935">
    <property type="entry name" value="Porins"/>
    <property type="match status" value="1"/>
</dbReference>
<protein>
    <submittedName>
        <fullName evidence="10">SusC/RagA family TonB-linked outer membrane protein</fullName>
    </submittedName>
</protein>
<comment type="similarity">
    <text evidence="7">Belongs to the TonB-dependent receptor family.</text>
</comment>
<dbReference type="InterPro" id="IPR023996">
    <property type="entry name" value="TonB-dep_OMP_SusC/RagA"/>
</dbReference>
<evidence type="ECO:0000256" key="1">
    <source>
        <dbReference type="ARBA" id="ARBA00004571"/>
    </source>
</evidence>
<proteinExistence type="inferred from homology"/>
<keyword evidence="6 7" id="KW-0998">Cell outer membrane</keyword>
<dbReference type="AlphaFoldDB" id="A0A6N8L053"/>
<evidence type="ECO:0000256" key="4">
    <source>
        <dbReference type="ARBA" id="ARBA00022692"/>
    </source>
</evidence>
<dbReference type="GO" id="GO:0009279">
    <property type="term" value="C:cell outer membrane"/>
    <property type="evidence" value="ECO:0007669"/>
    <property type="project" value="UniProtKB-SubCell"/>
</dbReference>
<dbReference type="InterPro" id="IPR037066">
    <property type="entry name" value="Plug_dom_sf"/>
</dbReference>
<dbReference type="InterPro" id="IPR012910">
    <property type="entry name" value="Plug_dom"/>
</dbReference>
<dbReference type="NCBIfam" id="TIGR04056">
    <property type="entry name" value="OMP_RagA_SusC"/>
    <property type="match status" value="1"/>
</dbReference>
<evidence type="ECO:0000256" key="3">
    <source>
        <dbReference type="ARBA" id="ARBA00022452"/>
    </source>
</evidence>
<gene>
    <name evidence="10" type="ORF">GQF63_13875</name>
</gene>
<keyword evidence="5 7" id="KW-0472">Membrane</keyword>
<keyword evidence="2 7" id="KW-0813">Transport</keyword>
<organism evidence="10 11">
    <name type="scientific">Sphingobacterium humi</name>
    <dbReference type="NCBI Taxonomy" id="1796905"/>
    <lineage>
        <taxon>Bacteria</taxon>
        <taxon>Pseudomonadati</taxon>
        <taxon>Bacteroidota</taxon>
        <taxon>Sphingobacteriia</taxon>
        <taxon>Sphingobacteriales</taxon>
        <taxon>Sphingobacteriaceae</taxon>
        <taxon>Sphingobacterium</taxon>
    </lineage>
</organism>
<dbReference type="Pfam" id="PF07715">
    <property type="entry name" value="Plug"/>
    <property type="match status" value="1"/>
</dbReference>
<comment type="caution">
    <text evidence="10">The sequence shown here is derived from an EMBL/GenBank/DDBJ whole genome shotgun (WGS) entry which is preliminary data.</text>
</comment>
<feature type="domain" description="TonB-dependent receptor plug" evidence="9">
    <location>
        <begin position="93"/>
        <end position="199"/>
    </location>
</feature>
<keyword evidence="11" id="KW-1185">Reference proteome</keyword>
<evidence type="ECO:0000259" key="9">
    <source>
        <dbReference type="Pfam" id="PF07715"/>
    </source>
</evidence>
<accession>A0A6N8L053</accession>
<reference evidence="10 11" key="1">
    <citation type="submission" date="2019-12" db="EMBL/GenBank/DDBJ databases">
        <authorList>
            <person name="Dong K."/>
        </authorList>
    </citation>
    <scope>NUCLEOTIDE SEQUENCE [LARGE SCALE GENOMIC DNA]</scope>
    <source>
        <strain evidence="10 11">JCM 31225</strain>
    </source>
</reference>
<sequence>MKHLFFTLIMSLFANLSFANNAAKQATNDNFFEKLIQVDTLDSITLKFSHLGYIPKRIKIKNTTKIVSVYLKAKKQKLEEVEVIYTGYQSLPKERSTGSYVTLKREDLETRVSTNIMQRLEGLAPGLFQDKRGGDQLYRFNIRGINSLTAGMMGPLIILDNFPFEGSLDMINPEEIENVTVLRDAAASSIWGARAGNGVIVLTTKKAGRNGLKIEASANTVITAKPDLFYRQTMSSEEFIAVEKFLFEKGHYNSALKNVNNRTIVFSPVVQMLDNIRKGQISETDGESFIRNLSGNDYRKQLSERLYRNSIQQQLNFSISSGSQAFSNRLSVGANLSKGEKLGTSNNRLNVSNQSSFQVSQKLGIQTNISYVYLNDNTRPGIPSYPMNPGGGKTSLYPYALLEDRNGNPLAIPNGYNMNYVDTIGNGRLLDWMYLLVEDWKHSEGNSPTNHLSGNVSAGYEPIKGLRFTLDYSIERQIGNSNIYYDEKSYFARDLVNRFTILTDEGIIRNLPKGGIQNRTHAQLTAQRGRIGAAFNHVYDGGHAVNILLGSEISDSKSSSNSYGYYGYNKNTGQVGTVDYTKSYPILLGGTNYIPNNYGIFGGRRRFVSFFGNGSYEYRGKYTLSLSARRDASNQFGVRTNDLWKPLWSAGLMWNLKNEDFMKNSPLISSAKFRITYGSSGNSGGNVSGQPVLSYSAVKDYWTGQSYATVSALPNGLLKWETVKTLNLGLQMGFLNHFDFNFEWFRKHSRDLIAPDEIDPTTGFYNISRNVGSIKGDGFDLEIGVRNIGNRFKWSSTVSLSRSRSIVDEFQGTLSGTYSYASSGGRSLQPIMDRELYPVFAYRFAGLDATNGDPQGILNGEISKVYGKLITDSLQNLHYFGSALPRLFGNFRNNFTYKNWNLSFNITYRFGHHFFAETIKYAALFNNWTTHSDYGKRWQVPGDEKITTVPSMTYPANTQRDNFYAASEVNVHPADVIRLQDVQASYRFKGPVGGIKHVQLYTTLSNVVILWRANRIARDPDVTDYPLPFSASIGLRLQF</sequence>
<name>A0A6N8L053_9SPHI</name>
<evidence type="ECO:0000256" key="2">
    <source>
        <dbReference type="ARBA" id="ARBA00022448"/>
    </source>
</evidence>
<evidence type="ECO:0000256" key="5">
    <source>
        <dbReference type="ARBA" id="ARBA00023136"/>
    </source>
</evidence>
<dbReference type="Gene3D" id="2.170.130.10">
    <property type="entry name" value="TonB-dependent receptor, plug domain"/>
    <property type="match status" value="1"/>
</dbReference>
<keyword evidence="3 7" id="KW-1134">Transmembrane beta strand</keyword>
<keyword evidence="4 7" id="KW-0812">Transmembrane</keyword>
<dbReference type="Gene3D" id="2.40.170.20">
    <property type="entry name" value="TonB-dependent receptor, beta-barrel domain"/>
    <property type="match status" value="1"/>
</dbReference>
<evidence type="ECO:0000256" key="7">
    <source>
        <dbReference type="PROSITE-ProRule" id="PRU01360"/>
    </source>
</evidence>
<evidence type="ECO:0000256" key="6">
    <source>
        <dbReference type="ARBA" id="ARBA00023237"/>
    </source>
</evidence>
<dbReference type="RefSeq" id="WP_343031046.1">
    <property type="nucleotide sequence ID" value="NZ_WSQA01000011.1"/>
</dbReference>
<feature type="signal peptide" evidence="8">
    <location>
        <begin position="1"/>
        <end position="19"/>
    </location>
</feature>
<dbReference type="InterPro" id="IPR036942">
    <property type="entry name" value="Beta-barrel_TonB_sf"/>
</dbReference>
<comment type="subcellular location">
    <subcellularLocation>
        <location evidence="1 7">Cell outer membrane</location>
        <topology evidence="1 7">Multi-pass membrane protein</topology>
    </subcellularLocation>
</comment>
<evidence type="ECO:0000256" key="8">
    <source>
        <dbReference type="SAM" id="SignalP"/>
    </source>
</evidence>
<keyword evidence="8" id="KW-0732">Signal</keyword>
<dbReference type="EMBL" id="WSQA01000011">
    <property type="protein sequence ID" value="MVZ63120.1"/>
    <property type="molecule type" value="Genomic_DNA"/>
</dbReference>
<evidence type="ECO:0000313" key="10">
    <source>
        <dbReference type="EMBL" id="MVZ63120.1"/>
    </source>
</evidence>
<feature type="chain" id="PRO_5027078902" evidence="8">
    <location>
        <begin position="20"/>
        <end position="1039"/>
    </location>
</feature>
<dbReference type="PROSITE" id="PS52016">
    <property type="entry name" value="TONB_DEPENDENT_REC_3"/>
    <property type="match status" value="1"/>
</dbReference>